<accession>A0AAW2RY02</accession>
<evidence type="ECO:0000313" key="3">
    <source>
        <dbReference type="EMBL" id="KAL0385112.1"/>
    </source>
</evidence>
<dbReference type="SUPFAM" id="SSF52540">
    <property type="entry name" value="P-loop containing nucleoside triphosphate hydrolases"/>
    <property type="match status" value="1"/>
</dbReference>
<dbReference type="EMBL" id="JACGWJ010000012">
    <property type="protein sequence ID" value="KAL0385112.1"/>
    <property type="molecule type" value="Genomic_DNA"/>
</dbReference>
<dbReference type="Gene3D" id="1.20.5.4130">
    <property type="match status" value="1"/>
</dbReference>
<feature type="domain" description="NB-ARC" evidence="2">
    <location>
        <begin position="171"/>
        <end position="287"/>
    </location>
</feature>
<organism evidence="3">
    <name type="scientific">Sesamum radiatum</name>
    <name type="common">Black benniseed</name>
    <dbReference type="NCBI Taxonomy" id="300843"/>
    <lineage>
        <taxon>Eukaryota</taxon>
        <taxon>Viridiplantae</taxon>
        <taxon>Streptophyta</taxon>
        <taxon>Embryophyta</taxon>
        <taxon>Tracheophyta</taxon>
        <taxon>Spermatophyta</taxon>
        <taxon>Magnoliopsida</taxon>
        <taxon>eudicotyledons</taxon>
        <taxon>Gunneridae</taxon>
        <taxon>Pentapetalae</taxon>
        <taxon>asterids</taxon>
        <taxon>lamiids</taxon>
        <taxon>Lamiales</taxon>
        <taxon>Pedaliaceae</taxon>
        <taxon>Sesamum</taxon>
    </lineage>
</organism>
<protein>
    <submittedName>
        <fullName evidence="3">Disease resistance protein RGA5</fullName>
    </submittedName>
</protein>
<name>A0AAW2RY02_SESRA</name>
<dbReference type="Pfam" id="PF00931">
    <property type="entry name" value="NB-ARC"/>
    <property type="match status" value="1"/>
</dbReference>
<feature type="signal peptide" evidence="1">
    <location>
        <begin position="1"/>
        <end position="17"/>
    </location>
</feature>
<keyword evidence="1" id="KW-0732">Signal</keyword>
<evidence type="ECO:0000256" key="1">
    <source>
        <dbReference type="SAM" id="SignalP"/>
    </source>
</evidence>
<sequence length="294" mass="33566">MLLCFLFKLTLQRLIESSEIRIPPLSPQIIQLVYEIVKSLQEIFTLEDGSNNERVKAVEREIREAACRLEDVLEQAHLSNHQFLSQSHETLDADFSMQVSEEISFFTDTVKKIIEQLGNASLPEEEEEDDVVVSSRIDQYFGLKKPKIIGLTDELFEIRLYITDYPYEDPERLIVVAVEGMAGIGKTALVTAVYLDPRIVSHFECRALVSIGPTKPQLRRILLCIIAQINPGFDTSGNAGISDHDEELTSYLHSCLKNRTYLIVVDDVWNTRVWDELIKAFPDDRKQKSSHPDN</sequence>
<dbReference type="PANTHER" id="PTHR19338:SF60">
    <property type="entry name" value="NB-ARC DOMAIN-CONTAINING PROTEIN"/>
    <property type="match status" value="1"/>
</dbReference>
<evidence type="ECO:0000259" key="2">
    <source>
        <dbReference type="Pfam" id="PF00931"/>
    </source>
</evidence>
<dbReference type="InterPro" id="IPR002182">
    <property type="entry name" value="NB-ARC"/>
</dbReference>
<feature type="chain" id="PRO_5043452902" evidence="1">
    <location>
        <begin position="18"/>
        <end position="294"/>
    </location>
</feature>
<reference evidence="3" key="2">
    <citation type="journal article" date="2024" name="Plant">
        <title>Genomic evolution and insights into agronomic trait innovations of Sesamum species.</title>
        <authorList>
            <person name="Miao H."/>
            <person name="Wang L."/>
            <person name="Qu L."/>
            <person name="Liu H."/>
            <person name="Sun Y."/>
            <person name="Le M."/>
            <person name="Wang Q."/>
            <person name="Wei S."/>
            <person name="Zheng Y."/>
            <person name="Lin W."/>
            <person name="Duan Y."/>
            <person name="Cao H."/>
            <person name="Xiong S."/>
            <person name="Wang X."/>
            <person name="Wei L."/>
            <person name="Li C."/>
            <person name="Ma Q."/>
            <person name="Ju M."/>
            <person name="Zhao R."/>
            <person name="Li G."/>
            <person name="Mu C."/>
            <person name="Tian Q."/>
            <person name="Mei H."/>
            <person name="Zhang T."/>
            <person name="Gao T."/>
            <person name="Zhang H."/>
        </authorList>
    </citation>
    <scope>NUCLEOTIDE SEQUENCE</scope>
    <source>
        <strain evidence="3">G02</strain>
    </source>
</reference>
<dbReference type="PRINTS" id="PR00364">
    <property type="entry name" value="DISEASERSIST"/>
</dbReference>
<proteinExistence type="predicted"/>
<dbReference type="PANTHER" id="PTHR19338">
    <property type="entry name" value="TRANSLOCASE OF INNER MITOCHONDRIAL MEMBRANE 13 HOMOLOG"/>
    <property type="match status" value="1"/>
</dbReference>
<dbReference type="AlphaFoldDB" id="A0AAW2RY02"/>
<dbReference type="GO" id="GO:0043531">
    <property type="term" value="F:ADP binding"/>
    <property type="evidence" value="ECO:0007669"/>
    <property type="project" value="InterPro"/>
</dbReference>
<comment type="caution">
    <text evidence="3">The sequence shown here is derived from an EMBL/GenBank/DDBJ whole genome shotgun (WGS) entry which is preliminary data.</text>
</comment>
<gene>
    <name evidence="3" type="ORF">Sradi_2905500</name>
</gene>
<dbReference type="InterPro" id="IPR027417">
    <property type="entry name" value="P-loop_NTPase"/>
</dbReference>
<reference evidence="3" key="1">
    <citation type="submission" date="2020-06" db="EMBL/GenBank/DDBJ databases">
        <authorList>
            <person name="Li T."/>
            <person name="Hu X."/>
            <person name="Zhang T."/>
            <person name="Song X."/>
            <person name="Zhang H."/>
            <person name="Dai N."/>
            <person name="Sheng W."/>
            <person name="Hou X."/>
            <person name="Wei L."/>
        </authorList>
    </citation>
    <scope>NUCLEOTIDE SEQUENCE</scope>
    <source>
        <strain evidence="3">G02</strain>
        <tissue evidence="3">Leaf</tissue>
    </source>
</reference>
<dbReference type="Gene3D" id="3.40.50.300">
    <property type="entry name" value="P-loop containing nucleotide triphosphate hydrolases"/>
    <property type="match status" value="1"/>
</dbReference>